<accession>A0A1M6B6R6</accession>
<evidence type="ECO:0000313" key="2">
    <source>
        <dbReference type="EMBL" id="SHI44278.1"/>
    </source>
</evidence>
<keyword evidence="3" id="KW-1185">Reference proteome</keyword>
<keyword evidence="1" id="KW-1133">Transmembrane helix</keyword>
<keyword evidence="1" id="KW-0472">Membrane</keyword>
<name>A0A1M6B6R6_9ACTN</name>
<reference evidence="2 3" key="1">
    <citation type="submission" date="2016-11" db="EMBL/GenBank/DDBJ databases">
        <authorList>
            <person name="Jaros S."/>
            <person name="Januszkiewicz K."/>
            <person name="Wedrychowicz H."/>
        </authorList>
    </citation>
    <scope>NUCLEOTIDE SEQUENCE [LARGE SCALE GENOMIC DNA]</scope>
    <source>
        <strain evidence="2 3">CGMCC 4.5723</strain>
    </source>
</reference>
<evidence type="ECO:0000256" key="1">
    <source>
        <dbReference type="SAM" id="Phobius"/>
    </source>
</evidence>
<dbReference type="Proteomes" id="UP000184452">
    <property type="component" value="Unassembled WGS sequence"/>
</dbReference>
<gene>
    <name evidence="2" type="ORF">SAMN05421803_101234</name>
</gene>
<dbReference type="AlphaFoldDB" id="A0A1M6B6R6"/>
<dbReference type="EMBL" id="FQZK01000001">
    <property type="protein sequence ID" value="SHI44278.1"/>
    <property type="molecule type" value="Genomic_DNA"/>
</dbReference>
<dbReference type="InterPro" id="IPR013901">
    <property type="entry name" value="Anthrone_oxy"/>
</dbReference>
<dbReference type="STRING" id="758803.SAMN05421803_101234"/>
<organism evidence="2 3">
    <name type="scientific">Nocardiopsis flavescens</name>
    <dbReference type="NCBI Taxonomy" id="758803"/>
    <lineage>
        <taxon>Bacteria</taxon>
        <taxon>Bacillati</taxon>
        <taxon>Actinomycetota</taxon>
        <taxon>Actinomycetes</taxon>
        <taxon>Streptosporangiales</taxon>
        <taxon>Nocardiopsidaceae</taxon>
        <taxon>Nocardiopsis</taxon>
    </lineage>
</organism>
<feature type="transmembrane region" description="Helical" evidence="1">
    <location>
        <begin position="6"/>
        <end position="32"/>
    </location>
</feature>
<sequence>MADMVYAVVPVLSVVLTGLFAGLFFAFSIAVMPGLGRTGDRVMIEAMQRINVAILNPFFAVVFIGAPVVLLGQTLLHWAVGRTTAAWWAGTGLVLLVLVLAVTFAVNVPRNNTLDGAGTASRLADPAAVRAGFEPVWVRWNHLRTLASAGALLCTALAVTAG</sequence>
<keyword evidence="1" id="KW-0812">Transmembrane</keyword>
<dbReference type="OrthoDB" id="428263at2"/>
<evidence type="ECO:0000313" key="3">
    <source>
        <dbReference type="Proteomes" id="UP000184452"/>
    </source>
</evidence>
<dbReference type="Pfam" id="PF08592">
    <property type="entry name" value="Anthrone_oxy"/>
    <property type="match status" value="1"/>
</dbReference>
<feature type="transmembrane region" description="Helical" evidence="1">
    <location>
        <begin position="85"/>
        <end position="106"/>
    </location>
</feature>
<dbReference type="RefSeq" id="WP_073373999.1">
    <property type="nucleotide sequence ID" value="NZ_FQZK01000001.1"/>
</dbReference>
<feature type="transmembrane region" description="Helical" evidence="1">
    <location>
        <begin position="53"/>
        <end position="79"/>
    </location>
</feature>
<proteinExistence type="predicted"/>
<protein>
    <submittedName>
        <fullName evidence="2">Uncharacterized membrane protein</fullName>
    </submittedName>
</protein>